<evidence type="ECO:0000313" key="2">
    <source>
        <dbReference type="EMBL" id="WOL11030.1"/>
    </source>
</evidence>
<dbReference type="Proteomes" id="UP001327560">
    <property type="component" value="Chromosome 6"/>
</dbReference>
<reference evidence="2 3" key="1">
    <citation type="submission" date="2023-10" db="EMBL/GenBank/DDBJ databases">
        <title>Chromosome-scale genome assembly provides insights into flower coloration mechanisms of Canna indica.</title>
        <authorList>
            <person name="Li C."/>
        </authorList>
    </citation>
    <scope>NUCLEOTIDE SEQUENCE [LARGE SCALE GENOMIC DNA]</scope>
    <source>
        <tissue evidence="2">Flower</tissue>
    </source>
</reference>
<feature type="compositionally biased region" description="Basic residues" evidence="1">
    <location>
        <begin position="108"/>
        <end position="128"/>
    </location>
</feature>
<dbReference type="AlphaFoldDB" id="A0AAQ3KMZ1"/>
<feature type="region of interest" description="Disordered" evidence="1">
    <location>
        <begin position="99"/>
        <end position="138"/>
    </location>
</feature>
<accession>A0AAQ3KMZ1</accession>
<keyword evidence="3" id="KW-1185">Reference proteome</keyword>
<name>A0AAQ3KMZ1_9LILI</name>
<dbReference type="EMBL" id="CP136895">
    <property type="protein sequence ID" value="WOL11030.1"/>
    <property type="molecule type" value="Genomic_DNA"/>
</dbReference>
<proteinExistence type="predicted"/>
<sequence>MDEDIGFSGEDLEVILLPAILVLLSVADCILVSSEGERKVLKHPINVGKQNVPPNANKSKRYAFHDTYGQNTNDCVVLGEQIEDPVREGRLDRYIDRMRGRNRDRNNHDHRRRSRGRMLQGHPRRHHNDNRTTRSANETREVIDHIASGFAGGGETRLARKRSFQTIMTIDDAARPQMPTIKALIISFFESDFREIDKNLHDRVVISVIADNFIVMKVLVDRGSSADILLYYMFRRMQLIKGSLHPFNRDLIGFSGNRSMSEVLCG</sequence>
<feature type="compositionally biased region" description="Basic and acidic residues" evidence="1">
    <location>
        <begin position="129"/>
        <end position="138"/>
    </location>
</feature>
<gene>
    <name evidence="2" type="ORF">Cni_G19791</name>
</gene>
<evidence type="ECO:0000313" key="3">
    <source>
        <dbReference type="Proteomes" id="UP001327560"/>
    </source>
</evidence>
<protein>
    <submittedName>
        <fullName evidence="2">Uncharacterized protein</fullName>
    </submittedName>
</protein>
<evidence type="ECO:0000256" key="1">
    <source>
        <dbReference type="SAM" id="MobiDB-lite"/>
    </source>
</evidence>
<organism evidence="2 3">
    <name type="scientific">Canna indica</name>
    <name type="common">Indian-shot</name>
    <dbReference type="NCBI Taxonomy" id="4628"/>
    <lineage>
        <taxon>Eukaryota</taxon>
        <taxon>Viridiplantae</taxon>
        <taxon>Streptophyta</taxon>
        <taxon>Embryophyta</taxon>
        <taxon>Tracheophyta</taxon>
        <taxon>Spermatophyta</taxon>
        <taxon>Magnoliopsida</taxon>
        <taxon>Liliopsida</taxon>
        <taxon>Zingiberales</taxon>
        <taxon>Cannaceae</taxon>
        <taxon>Canna</taxon>
    </lineage>
</organism>